<sequence length="119" mass="13297">MAKPVGNYSHVTRVPKGADLIVTSGQIGTDSHGNLPPKFNDQVTNTFSNIQKILTSETLSEKNIIKVNIWATEQIDWNFLDAQWDELFPSAYPAMTVAYISALGLPELKIEIELWCAEF</sequence>
<dbReference type="InterPro" id="IPR035959">
    <property type="entry name" value="RutC-like_sf"/>
</dbReference>
<dbReference type="PANTHER" id="PTHR43857">
    <property type="entry name" value="BLR7761 PROTEIN"/>
    <property type="match status" value="1"/>
</dbReference>
<evidence type="ECO:0000313" key="2">
    <source>
        <dbReference type="Proteomes" id="UP000741863"/>
    </source>
</evidence>
<dbReference type="SUPFAM" id="SSF55298">
    <property type="entry name" value="YjgF-like"/>
    <property type="match status" value="1"/>
</dbReference>
<name>A0ABS2PAF5_9BACL</name>
<comment type="caution">
    <text evidence="1">The sequence shown here is derived from an EMBL/GenBank/DDBJ whole genome shotgun (WGS) entry which is preliminary data.</text>
</comment>
<evidence type="ECO:0000313" key="1">
    <source>
        <dbReference type="EMBL" id="MBM7632389.1"/>
    </source>
</evidence>
<dbReference type="CDD" id="cd00448">
    <property type="entry name" value="YjgF_YER057c_UK114_family"/>
    <property type="match status" value="1"/>
</dbReference>
<dbReference type="EMBL" id="JAFBEC010000003">
    <property type="protein sequence ID" value="MBM7632389.1"/>
    <property type="molecule type" value="Genomic_DNA"/>
</dbReference>
<dbReference type="InterPro" id="IPR006175">
    <property type="entry name" value="YjgF/YER057c/UK114"/>
</dbReference>
<dbReference type="Gene3D" id="3.30.1330.40">
    <property type="entry name" value="RutC-like"/>
    <property type="match status" value="1"/>
</dbReference>
<proteinExistence type="predicted"/>
<dbReference type="PANTHER" id="PTHR43857:SF1">
    <property type="entry name" value="YJGH FAMILY PROTEIN"/>
    <property type="match status" value="1"/>
</dbReference>
<keyword evidence="2" id="KW-1185">Reference proteome</keyword>
<organism evidence="1 2">
    <name type="scientific">Geomicrobium sediminis</name>
    <dbReference type="NCBI Taxonomy" id="1347788"/>
    <lineage>
        <taxon>Bacteria</taxon>
        <taxon>Bacillati</taxon>
        <taxon>Bacillota</taxon>
        <taxon>Bacilli</taxon>
        <taxon>Bacillales</taxon>
        <taxon>Geomicrobium</taxon>
    </lineage>
</organism>
<accession>A0ABS2PAF5</accession>
<gene>
    <name evidence="1" type="ORF">JOD17_001482</name>
</gene>
<protein>
    <submittedName>
        <fullName evidence="1">Enamine deaminase RidA (YjgF/YER057c/UK114 family)</fullName>
    </submittedName>
</protein>
<dbReference type="Pfam" id="PF01042">
    <property type="entry name" value="Ribonuc_L-PSP"/>
    <property type="match status" value="1"/>
</dbReference>
<dbReference type="Proteomes" id="UP000741863">
    <property type="component" value="Unassembled WGS sequence"/>
</dbReference>
<reference evidence="1 2" key="1">
    <citation type="submission" date="2021-01" db="EMBL/GenBank/DDBJ databases">
        <title>Genomic Encyclopedia of Type Strains, Phase IV (KMG-IV): sequencing the most valuable type-strain genomes for metagenomic binning, comparative biology and taxonomic classification.</title>
        <authorList>
            <person name="Goeker M."/>
        </authorList>
    </citation>
    <scope>NUCLEOTIDE SEQUENCE [LARGE SCALE GENOMIC DNA]</scope>
    <source>
        <strain evidence="1 2">DSM 25540</strain>
    </source>
</reference>